<keyword evidence="4" id="KW-0548">Nucleotidyltransferase</keyword>
<dbReference type="SUPFAM" id="SSF53098">
    <property type="entry name" value="Ribonuclease H-like"/>
    <property type="match status" value="2"/>
</dbReference>
<evidence type="ECO:0000256" key="12">
    <source>
        <dbReference type="ARBA" id="ARBA00023268"/>
    </source>
</evidence>
<dbReference type="Gene3D" id="3.30.420.10">
    <property type="entry name" value="Ribonuclease H-like superfamily/Ribonuclease H"/>
    <property type="match status" value="3"/>
</dbReference>
<evidence type="ECO:0000259" key="15">
    <source>
        <dbReference type="PROSITE" id="PS50878"/>
    </source>
</evidence>
<keyword evidence="7" id="KW-0378">Hydrolase</keyword>
<feature type="domain" description="Peptidase A2" evidence="14">
    <location>
        <begin position="1736"/>
        <end position="1771"/>
    </location>
</feature>
<evidence type="ECO:0000256" key="5">
    <source>
        <dbReference type="ARBA" id="ARBA00022722"/>
    </source>
</evidence>
<evidence type="ECO:0000256" key="2">
    <source>
        <dbReference type="ARBA" id="ARBA00022670"/>
    </source>
</evidence>
<dbReference type="InterPro" id="IPR001969">
    <property type="entry name" value="Aspartic_peptidase_AS"/>
</dbReference>
<name>A0A6H5HV28_9HEMI</name>
<feature type="region of interest" description="Disordered" evidence="13">
    <location>
        <begin position="2797"/>
        <end position="2859"/>
    </location>
</feature>
<dbReference type="CDD" id="cd09274">
    <property type="entry name" value="RNase_HI_RT_Ty3"/>
    <property type="match status" value="2"/>
</dbReference>
<accession>A0A6H5HV28</accession>
<evidence type="ECO:0000256" key="10">
    <source>
        <dbReference type="ARBA" id="ARBA00022908"/>
    </source>
</evidence>
<dbReference type="InterPro" id="IPR001995">
    <property type="entry name" value="Peptidase_A2_cat"/>
</dbReference>
<dbReference type="CDD" id="cd06094">
    <property type="entry name" value="RP_Saci_like"/>
    <property type="match status" value="1"/>
</dbReference>
<dbReference type="FunFam" id="3.10.10.10:FF:000007">
    <property type="entry name" value="Retrovirus-related Pol polyprotein from transposon 17.6-like Protein"/>
    <property type="match status" value="1"/>
</dbReference>
<evidence type="ECO:0000256" key="6">
    <source>
        <dbReference type="ARBA" id="ARBA00022759"/>
    </source>
</evidence>
<feature type="compositionally biased region" description="Basic and acidic residues" evidence="13">
    <location>
        <begin position="1659"/>
        <end position="1669"/>
    </location>
</feature>
<dbReference type="InterPro" id="IPR034132">
    <property type="entry name" value="RP_Saci-like"/>
</dbReference>
<sequence length="2877" mass="322880">MDSAATIRDTSSRLFVTDRSSKRRFLIDTGSDVCVIPPSFEDKRAGPHRRSLYSVDNSPINTYGERLLTLDLGLRRSFRWVFLVANVSHPIIGADFLRFFNLLVDLRERKIVDAETRLATQPLQLGPSAASVQSVRAINQTDEYASLLREFSEITRPPTFNTTSPPHKTVHVIETAGPPLCSRFRRLAPDKLKIAKEAFQAMMDMGICRPSKSSWASPLHMVPKKDGTWRPCGDYRRLNKITKPDRYPIPHIFDFSAILAGKTIFSKIDLFRAYHQIPVDPESIEKTAIITPFGLFEFPVMTFGLRNAGQTFQRFINEVLGDLDFVFVYLDDILIASSSADEHKQHVRKVFERLQHHGICLNPAKCLFGVETLSFLGFQVSADGIRPLPDRINALVQSERPTTCDQLRRFLGTINYYRRFVKRSSWPQAIIHDYLAKKKNKDTIDWTPELENAYEKCKADLANATLLVHPKPDLPLILRVDASQVAVGAVLEQELSGKHHPLGFFSRKLTCTEQRYSTYDRELLAIYSAIKHFRYMVEGRTLTIFTDHKPLVHAFSQSPEKASPRQFRHLEFIAQFSTDIRHVAGEDNQVADYLSRLENEPSRVEAIVKSTFSPADIAQAQQSDTQLKELLDSGSSSLQLKKLAVDDSSLYCDISTGRIRPFVPTPLRSLIFRHFHGISHAGGRESSRLISSRFVWPSMHRDIKRWVRECIPCQKSKIQRHEKTPLVHFLQPDERFANVHIDVVGPLPPSHGHIYLLTCIDRYTRWVEAFPMPDQTAQTIADTFFSGWISKFGPPLYLVSDQGRSFESSLFRQLAQLLGIEVRHTTAYHPQCNGLIERAHRTIKAALMCRLGDSRERWLEELPVILLGLRTTYKPDLGASPAELVYGTSLRLPGEFFEETPPSVSTTPTEYIHRLRQLFAKIRPAPTKWHSREKPFTQPALDKASHVFLRFDGVRKSLQRPYTGPYLVLRRTPKTFTIQVNGKNVIVSRDRLKPAHIEATPPATSSTPKPPDTDLRTRSGRRVQFPDRFRAGLDSPIQYSPIHPCIMEYLGAMVERTDGSQLLRDEVAYELTIRGLPTEGSAAELRGRLAQAIKGGVDIVPSAVRSLDPQEELSICSDKAKNLSEFVRAMEDTWSGADVRRVEARRWHLLKRLTALQGDQHQMDQRDHLLEAVCLLGDEIQAVKGALRKNPGPPGSPSPSSPLPEVSETDQGEGSLPEPAISRLPYYGLAATPPLVRFQCSSKGDARFSVSAEDIAGQFLESNAYLRSMHTDHRTMMAKGVFLATPQEAKIKDFTTEAASKVTTAVGLSTSEISQLNNRFGEFITVLGALQREQLSIKKGVDAIHLQFGHLRDKMDRLSLSQQGELADLWRGMQGLATQLETLRTQAPLPTPTVHNMAAAAHRQNRTAWAPPAGEVLSGHGVLEQPFPPPPPHSPAPSNIHGPSSNFGYRDMVASVGKAISQIAWYSGDSKVGSAESWVAQIRSLKQLKELGGERIPESIWVQAAVSRGQGEAIFFLQKNQTSLKTLDELEAALRRRFEGIRTELSYIQDLERAVMAKGESVTQYGERVKALAERADPAKHPDQNMVALQAFMRGLPDGIAVSTAQMNPQSITEAMNKAQAALSMCEALKTKARPAALHEQPLTTAAIRSQSRPSSPQHGEHRRVEYGRRSASPPLRHKKGSPPPHEKRKSWSYNWNRPFRSDVYCNLCRVKGHWGRECAYRLGGAKYGQIESTKGTCLIDTGSQITLVARSAVPASKWRPSSRRVQGVTGAPLNIYGDALCAIHLPGSPAFTALASVADLPNGLVAIIGLNVQKQQGAVINVVTGQVLFQKPQQSLPLSGHWDRDYTAYMVASRYVAIPPNTVAAVPVRRKGITCSPQKLQLLCPVETEGARIALSAHDNSDHSVVMVCNCTDHVVEFKNNSKMGHLQEIDLPVPSDVTVAATLADSAPHSSHTQSSKERQAFLSFLQAQAQGFEHWHELVDRLAPYVDVFSFPGFEKLGATSVVEHSIPTGDHKPVRTRQYKTPVKQKEIMERIVQEHLTEGIIRPGTGAWQSPCLLVPKRTLIDGETKLSWRMVVDFRKLNKITTPEFFPLPRVQECLDQMAGSQYFTTLDLRSGYHQVKIKEEDIEKTGFATHDGVWCFERMPFGLSNAPATFQRMAASLVKSLGSRRALAFLDDLVLFHESWEQQLDELCDLLQLFRQADLKLQLQKCHFLQKQVHYLGHIVSAEGIQPDDRKLEAVRNYPVPTSVKHVRAFVGLCSYYRRFVKSFASIAHPLTHLTKKDVHFQWGSEQQLAFETLKERLTSPPILAYPDFTSSFILATDASGCGVGAVLSQLHDGKEHPVAYASRALNKAEMNYSATELELLAIVYAVNYFHQYLWGSHFTIITDHAALRYLHQMKDSNSRIMRWSLLLEEYAYTPKYKKGAINSNADGLSRAFAVVETLSSDQFIAQQAQDSFCNRVKNTPKYCNTGDGVLAKHTRQGLRIVVPSSLRLKVLALNHSTPQGGHCGHRKTNQATSSKYFWPGMAKDVASFVRRCPQCALVKDHGRVKPPMGKFNDPKQAFEAISIDIVGPLPPTPDGFKYILTVIDQFSRFVQFYALKTQTAEEIAQKLVAHFCRFGTSKRLLSDQAGNGRCERVHRTMARLLAHFVNDNQTDWEAKLPLAELVINSHVNETTTYPPFTVVFGRDMPTPARDDLTLSPSIEPYALQVEELRETLKQLWEEVDRMHTLHSSRAKDRHDRSCNAPSFAVRDMVYLYTPAVKKGKTKKFNKFWAGPYKIVKVHSDQNVTLKMGRRETRVHTSRLKPFISQQSTSDSGQQSEEDDGNSEPDASSRNDPIISPSPVAVQTPRARVNPTYQLRDIRRINYNPSGSNH</sequence>
<dbReference type="FunFam" id="2.40.70.10:FF:000130">
    <property type="entry name" value="Retrovirus-related Pol polyprotein from transposon opus-like Protein"/>
    <property type="match status" value="1"/>
</dbReference>
<feature type="domain" description="Integrase catalytic" evidence="16">
    <location>
        <begin position="728"/>
        <end position="889"/>
    </location>
</feature>
<evidence type="ECO:0000256" key="7">
    <source>
        <dbReference type="ARBA" id="ARBA00022801"/>
    </source>
</evidence>
<dbReference type="InterPro" id="IPR012337">
    <property type="entry name" value="RNaseH-like_sf"/>
</dbReference>
<feature type="domain" description="Reverse transcriptase" evidence="15">
    <location>
        <begin position="2041"/>
        <end position="2227"/>
    </location>
</feature>
<dbReference type="InterPro" id="IPR041588">
    <property type="entry name" value="Integrase_H2C2"/>
</dbReference>
<organism evidence="17 18">
    <name type="scientific">Nesidiocoris tenuis</name>
    <dbReference type="NCBI Taxonomy" id="355587"/>
    <lineage>
        <taxon>Eukaryota</taxon>
        <taxon>Metazoa</taxon>
        <taxon>Ecdysozoa</taxon>
        <taxon>Arthropoda</taxon>
        <taxon>Hexapoda</taxon>
        <taxon>Insecta</taxon>
        <taxon>Pterygota</taxon>
        <taxon>Neoptera</taxon>
        <taxon>Paraneoptera</taxon>
        <taxon>Hemiptera</taxon>
        <taxon>Heteroptera</taxon>
        <taxon>Panheteroptera</taxon>
        <taxon>Cimicomorpha</taxon>
        <taxon>Miridae</taxon>
        <taxon>Dicyphina</taxon>
        <taxon>Nesidiocoris</taxon>
    </lineage>
</organism>
<feature type="domain" description="Reverse transcriptase" evidence="15">
    <location>
        <begin position="203"/>
        <end position="380"/>
    </location>
</feature>
<dbReference type="InterPro" id="IPR000477">
    <property type="entry name" value="RT_dom"/>
</dbReference>
<dbReference type="Proteomes" id="UP000479000">
    <property type="component" value="Unassembled WGS sequence"/>
</dbReference>
<protein>
    <recommendedName>
        <fullName evidence="1">RNA-directed DNA polymerase</fullName>
        <ecNumber evidence="1">2.7.7.49</ecNumber>
    </recommendedName>
</protein>
<dbReference type="Pfam" id="PF00078">
    <property type="entry name" value="RVT_1"/>
    <property type="match status" value="2"/>
</dbReference>
<dbReference type="InterPro" id="IPR043502">
    <property type="entry name" value="DNA/RNA_pol_sf"/>
</dbReference>
<keyword evidence="3" id="KW-0808">Transferase</keyword>
<dbReference type="InterPro" id="IPR041577">
    <property type="entry name" value="RT_RNaseH_2"/>
</dbReference>
<dbReference type="FunFam" id="3.10.20.370:FF:000001">
    <property type="entry name" value="Retrovirus-related Pol polyprotein from transposon 17.6-like protein"/>
    <property type="match status" value="2"/>
</dbReference>
<dbReference type="Pfam" id="PF00665">
    <property type="entry name" value="rve"/>
    <property type="match status" value="1"/>
</dbReference>
<feature type="domain" description="Integrase catalytic" evidence="16">
    <location>
        <begin position="2558"/>
        <end position="2632"/>
    </location>
</feature>
<dbReference type="PANTHER" id="PTHR37984:SF5">
    <property type="entry name" value="PROTEIN NYNRIN-LIKE"/>
    <property type="match status" value="1"/>
</dbReference>
<evidence type="ECO:0000256" key="1">
    <source>
        <dbReference type="ARBA" id="ARBA00012493"/>
    </source>
</evidence>
<dbReference type="PANTHER" id="PTHR37984">
    <property type="entry name" value="PROTEIN CBG26694"/>
    <property type="match status" value="1"/>
</dbReference>
<dbReference type="SUPFAM" id="SSF50630">
    <property type="entry name" value="Acid proteases"/>
    <property type="match status" value="2"/>
</dbReference>
<dbReference type="GO" id="GO:0006508">
    <property type="term" value="P:proteolysis"/>
    <property type="evidence" value="ECO:0007669"/>
    <property type="project" value="UniProtKB-KW"/>
</dbReference>
<dbReference type="GO" id="GO:0004519">
    <property type="term" value="F:endonuclease activity"/>
    <property type="evidence" value="ECO:0007669"/>
    <property type="project" value="UniProtKB-KW"/>
</dbReference>
<dbReference type="EC" id="2.7.7.49" evidence="1"/>
<dbReference type="InterPro" id="IPR050951">
    <property type="entry name" value="Retrovirus_Pol_polyprotein"/>
</dbReference>
<feature type="region of interest" description="Disordered" evidence="13">
    <location>
        <begin position="1186"/>
        <end position="1218"/>
    </location>
</feature>
<reference evidence="17 18" key="1">
    <citation type="submission" date="2020-02" db="EMBL/GenBank/DDBJ databases">
        <authorList>
            <person name="Ferguson B K."/>
        </authorList>
    </citation>
    <scope>NUCLEOTIDE SEQUENCE [LARGE SCALE GENOMIC DNA]</scope>
</reference>
<dbReference type="InterPro" id="IPR036397">
    <property type="entry name" value="RNaseH_sf"/>
</dbReference>
<dbReference type="Pfam" id="PF17917">
    <property type="entry name" value="RT_RNaseH"/>
    <property type="match status" value="1"/>
</dbReference>
<dbReference type="OrthoDB" id="6382339at2759"/>
<dbReference type="InterPro" id="IPR001584">
    <property type="entry name" value="Integrase_cat-core"/>
</dbReference>
<evidence type="ECO:0000256" key="4">
    <source>
        <dbReference type="ARBA" id="ARBA00022695"/>
    </source>
</evidence>
<feature type="compositionally biased region" description="Polar residues" evidence="13">
    <location>
        <begin position="1642"/>
        <end position="1658"/>
    </location>
</feature>
<evidence type="ECO:0000256" key="8">
    <source>
        <dbReference type="ARBA" id="ARBA00022842"/>
    </source>
</evidence>
<feature type="compositionally biased region" description="Low complexity" evidence="13">
    <location>
        <begin position="2812"/>
        <end position="2822"/>
    </location>
</feature>
<feature type="region of interest" description="Disordered" evidence="13">
    <location>
        <begin position="1638"/>
        <end position="1693"/>
    </location>
</feature>
<dbReference type="CDD" id="cd01647">
    <property type="entry name" value="RT_LTR"/>
    <property type="match status" value="2"/>
</dbReference>
<keyword evidence="11" id="KW-0695">RNA-directed DNA polymerase</keyword>
<feature type="compositionally biased region" description="Pro residues" evidence="13">
    <location>
        <begin position="1191"/>
        <end position="1202"/>
    </location>
</feature>
<keyword evidence="9" id="KW-0694">RNA-binding</keyword>
<dbReference type="FunFam" id="3.30.70.270:FF:000020">
    <property type="entry name" value="Transposon Tf2-6 polyprotein-like Protein"/>
    <property type="match status" value="1"/>
</dbReference>
<dbReference type="PROSITE" id="PS00141">
    <property type="entry name" value="ASP_PROTEASE"/>
    <property type="match status" value="2"/>
</dbReference>
<dbReference type="PROSITE" id="PS50175">
    <property type="entry name" value="ASP_PROT_RETROV"/>
    <property type="match status" value="1"/>
</dbReference>
<keyword evidence="12" id="KW-0511">Multifunctional enzyme</keyword>
<feature type="compositionally biased region" description="Basic residues" evidence="13">
    <location>
        <begin position="1676"/>
        <end position="1691"/>
    </location>
</feature>
<feature type="region of interest" description="Disordered" evidence="13">
    <location>
        <begin position="993"/>
        <end position="1020"/>
    </location>
</feature>
<dbReference type="PROSITE" id="PS50994">
    <property type="entry name" value="INTEGRASE"/>
    <property type="match status" value="2"/>
</dbReference>
<dbReference type="EMBL" id="CADCXU010036058">
    <property type="protein sequence ID" value="CAB0020921.1"/>
    <property type="molecule type" value="Genomic_DNA"/>
</dbReference>
<dbReference type="FunFam" id="3.30.420.10:FF:000032">
    <property type="entry name" value="Retrovirus-related Pol polyprotein from transposon 297-like Protein"/>
    <property type="match status" value="1"/>
</dbReference>
<dbReference type="Pfam" id="PF17919">
    <property type="entry name" value="RT_RNaseH_2"/>
    <property type="match status" value="1"/>
</dbReference>
<dbReference type="Gene3D" id="1.10.340.70">
    <property type="match status" value="2"/>
</dbReference>
<dbReference type="Gene3D" id="3.10.20.370">
    <property type="match status" value="2"/>
</dbReference>
<keyword evidence="2" id="KW-0645">Protease</keyword>
<evidence type="ECO:0000256" key="9">
    <source>
        <dbReference type="ARBA" id="ARBA00022884"/>
    </source>
</evidence>
<dbReference type="GO" id="GO:0003723">
    <property type="term" value="F:RNA binding"/>
    <property type="evidence" value="ECO:0007669"/>
    <property type="project" value="UniProtKB-KW"/>
</dbReference>
<evidence type="ECO:0000256" key="13">
    <source>
        <dbReference type="SAM" id="MobiDB-lite"/>
    </source>
</evidence>
<evidence type="ECO:0000256" key="3">
    <source>
        <dbReference type="ARBA" id="ARBA00022679"/>
    </source>
</evidence>
<evidence type="ECO:0000259" key="16">
    <source>
        <dbReference type="PROSITE" id="PS50994"/>
    </source>
</evidence>
<dbReference type="FunFam" id="1.10.340.70:FF:000001">
    <property type="entry name" value="Retrovirus-related Pol polyprotein from transposon gypsy-like Protein"/>
    <property type="match status" value="1"/>
</dbReference>
<keyword evidence="18" id="KW-1185">Reference proteome</keyword>
<evidence type="ECO:0000259" key="14">
    <source>
        <dbReference type="PROSITE" id="PS50175"/>
    </source>
</evidence>
<keyword evidence="10" id="KW-0229">DNA integration</keyword>
<dbReference type="GO" id="GO:0042575">
    <property type="term" value="C:DNA polymerase complex"/>
    <property type="evidence" value="ECO:0007669"/>
    <property type="project" value="UniProtKB-ARBA"/>
</dbReference>
<dbReference type="GO" id="GO:0015074">
    <property type="term" value="P:DNA integration"/>
    <property type="evidence" value="ECO:0007669"/>
    <property type="project" value="UniProtKB-KW"/>
</dbReference>
<dbReference type="GO" id="GO:0004190">
    <property type="term" value="F:aspartic-type endopeptidase activity"/>
    <property type="evidence" value="ECO:0007669"/>
    <property type="project" value="InterPro"/>
</dbReference>
<dbReference type="InterPro" id="IPR021109">
    <property type="entry name" value="Peptidase_aspartic_dom_sf"/>
</dbReference>
<evidence type="ECO:0000313" key="18">
    <source>
        <dbReference type="Proteomes" id="UP000479000"/>
    </source>
</evidence>
<keyword evidence="5" id="KW-0540">Nuclease</keyword>
<dbReference type="Gene3D" id="3.30.70.270">
    <property type="match status" value="4"/>
</dbReference>
<keyword evidence="8" id="KW-0460">Magnesium</keyword>
<gene>
    <name evidence="17" type="ORF">NTEN_LOCUS24448</name>
</gene>
<evidence type="ECO:0000313" key="17">
    <source>
        <dbReference type="EMBL" id="CAB0020921.1"/>
    </source>
</evidence>
<dbReference type="GO" id="GO:0003964">
    <property type="term" value="F:RNA-directed DNA polymerase activity"/>
    <property type="evidence" value="ECO:0007669"/>
    <property type="project" value="UniProtKB-KW"/>
</dbReference>
<dbReference type="InterPro" id="IPR041373">
    <property type="entry name" value="RT_RNaseH"/>
</dbReference>
<dbReference type="PROSITE" id="PS50878">
    <property type="entry name" value="RT_POL"/>
    <property type="match status" value="2"/>
</dbReference>
<dbReference type="Pfam" id="PF17921">
    <property type="entry name" value="Integrase_H2C2"/>
    <property type="match status" value="2"/>
</dbReference>
<dbReference type="SUPFAM" id="SSF56672">
    <property type="entry name" value="DNA/RNA polymerases"/>
    <property type="match status" value="2"/>
</dbReference>
<dbReference type="InterPro" id="IPR043128">
    <property type="entry name" value="Rev_trsase/Diguanyl_cyclase"/>
</dbReference>
<evidence type="ECO:0000256" key="11">
    <source>
        <dbReference type="ARBA" id="ARBA00022918"/>
    </source>
</evidence>
<proteinExistence type="predicted"/>
<dbReference type="Gene3D" id="3.10.10.10">
    <property type="entry name" value="HIV Type 1 Reverse Transcriptase, subunit A, domain 1"/>
    <property type="match status" value="2"/>
</dbReference>
<keyword evidence="6" id="KW-0255">Endonuclease</keyword>